<dbReference type="Gene3D" id="1.25.40.10">
    <property type="entry name" value="Tetratricopeptide repeat domain"/>
    <property type="match status" value="2"/>
</dbReference>
<dbReference type="Proteomes" id="UP000428260">
    <property type="component" value="Chromosome"/>
</dbReference>
<evidence type="ECO:0000256" key="1">
    <source>
        <dbReference type="SAM" id="SignalP"/>
    </source>
</evidence>
<sequence length="282" mass="30540">MKRVVLLVVGICFTVFSFAQDAAEKINQANEALKAQDYAKAFELYDDAMNNLGDVQVDDAINFNIGFAAYKAGNVEGAVKYLDKAIEQGTNVSKSHEYKALAYLDKKDYANAVGSFEQAIATSEEDSKDLVYNAAIAAYRGNMLDKAVELFGKSVENGYKGETAQYYKAVVLKKQDKDDEYKTALVEGAEKFPGDDKITSALANVYVSEGNELYKKGAAILSAANQKVNDGAMTTADDAYTAEVNKAKTEFQAAVDILEKAKNLDASNANAQKLLDACKAVL</sequence>
<name>A0A6I6JM71_9BACT</name>
<reference evidence="2 3" key="1">
    <citation type="submission" date="2019-11" db="EMBL/GenBank/DDBJ databases">
        <authorList>
            <person name="Zheng R.K."/>
            <person name="Sun C.M."/>
        </authorList>
    </citation>
    <scope>NUCLEOTIDE SEQUENCE [LARGE SCALE GENOMIC DNA]</scope>
    <source>
        <strain evidence="2 3">WC007</strain>
    </source>
</reference>
<keyword evidence="3" id="KW-1185">Reference proteome</keyword>
<dbReference type="AlphaFoldDB" id="A0A6I6JM71"/>
<evidence type="ECO:0000313" key="3">
    <source>
        <dbReference type="Proteomes" id="UP000428260"/>
    </source>
</evidence>
<dbReference type="RefSeq" id="WP_158862344.1">
    <property type="nucleotide sequence ID" value="NZ_CP046401.1"/>
</dbReference>
<proteinExistence type="predicted"/>
<dbReference type="EMBL" id="CP046401">
    <property type="protein sequence ID" value="QGY42309.1"/>
    <property type="molecule type" value="Genomic_DNA"/>
</dbReference>
<organism evidence="2 3">
    <name type="scientific">Maribellus comscasis</name>
    <dbReference type="NCBI Taxonomy" id="2681766"/>
    <lineage>
        <taxon>Bacteria</taxon>
        <taxon>Pseudomonadati</taxon>
        <taxon>Bacteroidota</taxon>
        <taxon>Bacteroidia</taxon>
        <taxon>Marinilabiliales</taxon>
        <taxon>Prolixibacteraceae</taxon>
        <taxon>Maribellus</taxon>
    </lineage>
</organism>
<dbReference type="SUPFAM" id="SSF48452">
    <property type="entry name" value="TPR-like"/>
    <property type="match status" value="1"/>
</dbReference>
<evidence type="ECO:0000313" key="2">
    <source>
        <dbReference type="EMBL" id="QGY42309.1"/>
    </source>
</evidence>
<accession>A0A6I6JM71</accession>
<protein>
    <submittedName>
        <fullName evidence="2">Uncharacterized protein</fullName>
    </submittedName>
</protein>
<dbReference type="SMART" id="SM00028">
    <property type="entry name" value="TPR"/>
    <property type="match status" value="3"/>
</dbReference>
<dbReference type="KEGG" id="mcos:GM418_01145"/>
<feature type="signal peptide" evidence="1">
    <location>
        <begin position="1"/>
        <end position="19"/>
    </location>
</feature>
<dbReference type="InterPro" id="IPR011990">
    <property type="entry name" value="TPR-like_helical_dom_sf"/>
</dbReference>
<gene>
    <name evidence="2" type="ORF">GM418_01145</name>
</gene>
<dbReference type="Pfam" id="PF13432">
    <property type="entry name" value="TPR_16"/>
    <property type="match status" value="1"/>
</dbReference>
<keyword evidence="1" id="KW-0732">Signal</keyword>
<feature type="chain" id="PRO_5026152756" evidence="1">
    <location>
        <begin position="20"/>
        <end position="282"/>
    </location>
</feature>
<dbReference type="InterPro" id="IPR019734">
    <property type="entry name" value="TPR_rpt"/>
</dbReference>